<sequence length="218" mass="24905">MSAQSSSPVPTAYPARLEVDYSDQYNRVTTLFRIVLIIPIAIVYGALTAGATETVYDQSSDTTTTTSGGIAAGLFVATLLMILFRQRYPRWWFDFALELARFGTRIGAYVALLTDRYPSTVEEQDVHLEIDYPDAERDLNRWLPLVKWLLAIPHFFVLFFLTVGAFFAVVVAWFAILFTGRYPRGLFDFVVGVGRWWLRVEAYAFLLVTDRYPPFSLR</sequence>
<reference evidence="3" key="1">
    <citation type="journal article" date="2019" name="Int. J. Syst. Evol. Microbiol.">
        <title>The Global Catalogue of Microorganisms (GCM) 10K type strain sequencing project: providing services to taxonomists for standard genome sequencing and annotation.</title>
        <authorList>
            <consortium name="The Broad Institute Genomics Platform"/>
            <consortium name="The Broad Institute Genome Sequencing Center for Infectious Disease"/>
            <person name="Wu L."/>
            <person name="Ma J."/>
        </authorList>
    </citation>
    <scope>NUCLEOTIDE SEQUENCE [LARGE SCALE GENOMIC DNA]</scope>
    <source>
        <strain evidence="3">JCM 16022</strain>
    </source>
</reference>
<comment type="caution">
    <text evidence="2">The sequence shown here is derived from an EMBL/GenBank/DDBJ whole genome shotgun (WGS) entry which is preliminary data.</text>
</comment>
<dbReference type="Pfam" id="PF14333">
    <property type="entry name" value="DUF4389"/>
    <property type="match status" value="1"/>
</dbReference>
<name>A0ABP5LUH5_9ACTN</name>
<accession>A0ABP5LUH5</accession>
<keyword evidence="1" id="KW-1133">Transmembrane helix</keyword>
<keyword evidence="3" id="KW-1185">Reference proteome</keyword>
<feature type="transmembrane region" description="Helical" evidence="1">
    <location>
        <begin position="64"/>
        <end position="84"/>
    </location>
</feature>
<evidence type="ECO:0000256" key="1">
    <source>
        <dbReference type="SAM" id="Phobius"/>
    </source>
</evidence>
<keyword evidence="1" id="KW-0472">Membrane</keyword>
<dbReference type="InterPro" id="IPR025498">
    <property type="entry name" value="DUF4389"/>
</dbReference>
<feature type="transmembrane region" description="Helical" evidence="1">
    <location>
        <begin position="148"/>
        <end position="178"/>
    </location>
</feature>
<dbReference type="EMBL" id="BAAAQR010000015">
    <property type="protein sequence ID" value="GAA2154197.1"/>
    <property type="molecule type" value="Genomic_DNA"/>
</dbReference>
<protein>
    <submittedName>
        <fullName evidence="2">DUF4389 domain-containing protein</fullName>
    </submittedName>
</protein>
<gene>
    <name evidence="2" type="ORF">GCM10009844_39650</name>
</gene>
<evidence type="ECO:0000313" key="3">
    <source>
        <dbReference type="Proteomes" id="UP001501771"/>
    </source>
</evidence>
<evidence type="ECO:0000313" key="2">
    <source>
        <dbReference type="EMBL" id="GAA2154197.1"/>
    </source>
</evidence>
<organism evidence="2 3">
    <name type="scientific">Nocardioides koreensis</name>
    <dbReference type="NCBI Taxonomy" id="433651"/>
    <lineage>
        <taxon>Bacteria</taxon>
        <taxon>Bacillati</taxon>
        <taxon>Actinomycetota</taxon>
        <taxon>Actinomycetes</taxon>
        <taxon>Propionibacteriales</taxon>
        <taxon>Nocardioidaceae</taxon>
        <taxon>Nocardioides</taxon>
    </lineage>
</organism>
<feature type="transmembrane region" description="Helical" evidence="1">
    <location>
        <begin position="31"/>
        <end position="52"/>
    </location>
</feature>
<keyword evidence="1" id="KW-0812">Transmembrane</keyword>
<proteinExistence type="predicted"/>
<dbReference type="RefSeq" id="WP_344156592.1">
    <property type="nucleotide sequence ID" value="NZ_BAAAQR010000015.1"/>
</dbReference>
<dbReference type="Proteomes" id="UP001501771">
    <property type="component" value="Unassembled WGS sequence"/>
</dbReference>